<name>A0A0U1L0R3_9FIRM</name>
<reference evidence="5" key="1">
    <citation type="submission" date="2015-03" db="EMBL/GenBank/DDBJ databases">
        <authorList>
            <person name="Nijsse Bart"/>
        </authorList>
    </citation>
    <scope>NUCLEOTIDE SEQUENCE [LARGE SCALE GENOMIC DNA]</scope>
</reference>
<keyword evidence="5" id="KW-1185">Reference proteome</keyword>
<dbReference type="Proteomes" id="UP000049855">
    <property type="component" value="Unassembled WGS sequence"/>
</dbReference>
<proteinExistence type="predicted"/>
<dbReference type="InterPro" id="IPR011055">
    <property type="entry name" value="Dup_hybrid_motif"/>
</dbReference>
<evidence type="ECO:0000313" key="5">
    <source>
        <dbReference type="Proteomes" id="UP000049855"/>
    </source>
</evidence>
<dbReference type="Pfam" id="PF01551">
    <property type="entry name" value="Peptidase_M23"/>
    <property type="match status" value="1"/>
</dbReference>
<dbReference type="InterPro" id="IPR016047">
    <property type="entry name" value="M23ase_b-sheet_dom"/>
</dbReference>
<organism evidence="4 5">
    <name type="scientific">Sporomusa ovata</name>
    <dbReference type="NCBI Taxonomy" id="2378"/>
    <lineage>
        <taxon>Bacteria</taxon>
        <taxon>Bacillati</taxon>
        <taxon>Bacillota</taxon>
        <taxon>Negativicutes</taxon>
        <taxon>Selenomonadales</taxon>
        <taxon>Sporomusaceae</taxon>
        <taxon>Sporomusa</taxon>
    </lineage>
</organism>
<sequence length="170" mass="18518">MKKRFVLCLLLIFCLAIPICSANTSWNVLQPFGWNTDPDGHTWFNNGINLMIPVGTPIPAPLPGTIIAMETDPDGYGYYIVLDHGAGKQTIYGHILQSSFSLHKLGDAFNKGDTIAFSGNEGNSTTPHLHVGYSETNDPYKNGCIDPMPLLIAAGWDIQNEKEITVAPSN</sequence>
<protein>
    <submittedName>
        <fullName evidence="4">Putative peptidase</fullName>
    </submittedName>
</protein>
<dbReference type="PANTHER" id="PTHR21666">
    <property type="entry name" value="PEPTIDASE-RELATED"/>
    <property type="match status" value="1"/>
</dbReference>
<dbReference type="InterPro" id="IPR050570">
    <property type="entry name" value="Cell_wall_metabolism_enzyme"/>
</dbReference>
<accession>A0A0U1L0R3</accession>
<gene>
    <name evidence="4" type="ORF">SpAn4DRAFT_3203</name>
</gene>
<dbReference type="Gene3D" id="2.70.70.10">
    <property type="entry name" value="Glucose Permease (Domain IIA)"/>
    <property type="match status" value="1"/>
</dbReference>
<evidence type="ECO:0000313" key="4">
    <source>
        <dbReference type="EMBL" id="CQR72743.1"/>
    </source>
</evidence>
<dbReference type="GO" id="GO:0004222">
    <property type="term" value="F:metalloendopeptidase activity"/>
    <property type="evidence" value="ECO:0007669"/>
    <property type="project" value="TreeGrafter"/>
</dbReference>
<keyword evidence="1 2" id="KW-0732">Signal</keyword>
<evidence type="ECO:0000256" key="1">
    <source>
        <dbReference type="ARBA" id="ARBA00022729"/>
    </source>
</evidence>
<dbReference type="PANTHER" id="PTHR21666:SF289">
    <property type="entry name" value="L-ALA--D-GLU ENDOPEPTIDASE"/>
    <property type="match status" value="1"/>
</dbReference>
<dbReference type="SUPFAM" id="SSF51261">
    <property type="entry name" value="Duplicated hybrid motif"/>
    <property type="match status" value="1"/>
</dbReference>
<feature type="chain" id="PRO_5006710686" evidence="2">
    <location>
        <begin position="23"/>
        <end position="170"/>
    </location>
</feature>
<feature type="domain" description="M23ase beta-sheet core" evidence="3">
    <location>
        <begin position="44"/>
        <end position="139"/>
    </location>
</feature>
<dbReference type="CDD" id="cd12797">
    <property type="entry name" value="M23_peptidase"/>
    <property type="match status" value="1"/>
</dbReference>
<dbReference type="RefSeq" id="WP_021168432.1">
    <property type="nucleotide sequence ID" value="NZ_CTRP01000011.1"/>
</dbReference>
<dbReference type="EMBL" id="CTRP01000011">
    <property type="protein sequence ID" value="CQR72743.1"/>
    <property type="molecule type" value="Genomic_DNA"/>
</dbReference>
<evidence type="ECO:0000256" key="2">
    <source>
        <dbReference type="SAM" id="SignalP"/>
    </source>
</evidence>
<dbReference type="AlphaFoldDB" id="A0A0U1L0R3"/>
<evidence type="ECO:0000259" key="3">
    <source>
        <dbReference type="Pfam" id="PF01551"/>
    </source>
</evidence>
<feature type="signal peptide" evidence="2">
    <location>
        <begin position="1"/>
        <end position="22"/>
    </location>
</feature>